<protein>
    <submittedName>
        <fullName evidence="1">Uncharacterized protein</fullName>
    </submittedName>
</protein>
<organism evidence="1 2">
    <name type="scientific">Acetatifactor muris</name>
    <dbReference type="NCBI Taxonomy" id="879566"/>
    <lineage>
        <taxon>Bacteria</taxon>
        <taxon>Bacillati</taxon>
        <taxon>Bacillota</taxon>
        <taxon>Clostridia</taxon>
        <taxon>Lachnospirales</taxon>
        <taxon>Lachnospiraceae</taxon>
        <taxon>Acetatifactor</taxon>
    </lineage>
</organism>
<accession>A0A2K4ZPQ5</accession>
<evidence type="ECO:0000313" key="2">
    <source>
        <dbReference type="Proteomes" id="UP000236311"/>
    </source>
</evidence>
<keyword evidence="2" id="KW-1185">Reference proteome</keyword>
<reference evidence="1 2" key="1">
    <citation type="submission" date="2018-01" db="EMBL/GenBank/DDBJ databases">
        <authorList>
            <person name="Gaut B.S."/>
            <person name="Morton B.R."/>
            <person name="Clegg M.T."/>
            <person name="Duvall M.R."/>
        </authorList>
    </citation>
    <scope>NUCLEOTIDE SEQUENCE [LARGE SCALE GENOMIC DNA]</scope>
    <source>
        <strain evidence="1">GP69</strain>
    </source>
</reference>
<sequence>MAELSSAERSKSMVKDCHMRACSIRSCSESSKSVIRNKRRKI</sequence>
<gene>
    <name evidence="1" type="ORF">AMURIS_05206</name>
</gene>
<dbReference type="Proteomes" id="UP000236311">
    <property type="component" value="Unassembled WGS sequence"/>
</dbReference>
<proteinExistence type="predicted"/>
<dbReference type="AlphaFoldDB" id="A0A2K4ZPQ5"/>
<dbReference type="EMBL" id="OFSM01000051">
    <property type="protein sequence ID" value="SOY32447.1"/>
    <property type="molecule type" value="Genomic_DNA"/>
</dbReference>
<name>A0A2K4ZPQ5_9FIRM</name>
<evidence type="ECO:0000313" key="1">
    <source>
        <dbReference type="EMBL" id="SOY32447.1"/>
    </source>
</evidence>